<dbReference type="PANTHER" id="PTHR34300:SF2">
    <property type="entry name" value="QUEUOSINE PRECURSOR TRANSPORTER-RELATED"/>
    <property type="match status" value="1"/>
</dbReference>
<accession>A0A7Z0PDH1</accession>
<gene>
    <name evidence="2" type="ORF">HP397_00155</name>
</gene>
<dbReference type="RefSeq" id="WP_180135154.1">
    <property type="nucleotide sequence ID" value="NZ_JABMKT010000001.1"/>
</dbReference>
<dbReference type="HAMAP" id="MF_02088">
    <property type="entry name" value="Q_prec_transport"/>
    <property type="match status" value="1"/>
</dbReference>
<protein>
    <recommendedName>
        <fullName evidence="1">Probable queuosine precursor transporter</fullName>
        <shortName evidence="1">Q precursor transporter</shortName>
    </recommendedName>
</protein>
<keyword evidence="1" id="KW-0472">Membrane</keyword>
<dbReference type="PANTHER" id="PTHR34300">
    <property type="entry name" value="QUEUOSINE PRECURSOR TRANSPORTER-RELATED"/>
    <property type="match status" value="1"/>
</dbReference>
<dbReference type="NCBIfam" id="TIGR00697">
    <property type="entry name" value="queuosine precursor transporter"/>
    <property type="match status" value="1"/>
</dbReference>
<dbReference type="AlphaFoldDB" id="A0A7Z0PDH1"/>
<dbReference type="InterPro" id="IPR003744">
    <property type="entry name" value="YhhQ"/>
</dbReference>
<keyword evidence="3" id="KW-1185">Reference proteome</keyword>
<keyword evidence="1" id="KW-1003">Cell membrane</keyword>
<dbReference type="Pfam" id="PF02592">
    <property type="entry name" value="Vut_1"/>
    <property type="match status" value="1"/>
</dbReference>
<feature type="transmembrane region" description="Helical" evidence="1">
    <location>
        <begin position="56"/>
        <end position="78"/>
    </location>
</feature>
<evidence type="ECO:0000256" key="1">
    <source>
        <dbReference type="HAMAP-Rule" id="MF_02088"/>
    </source>
</evidence>
<feature type="transmembrane region" description="Helical" evidence="1">
    <location>
        <begin position="90"/>
        <end position="109"/>
    </location>
</feature>
<comment type="function">
    <text evidence="1">Involved in the import of queuosine (Q) precursors, required for Q precursor salvage.</text>
</comment>
<dbReference type="Proteomes" id="UP000526184">
    <property type="component" value="Unassembled WGS sequence"/>
</dbReference>
<name>A0A7Z0PDH1_9FUSO</name>
<proteinExistence type="inferred from homology"/>
<keyword evidence="1" id="KW-0812">Transmembrane</keyword>
<keyword evidence="1" id="KW-1133">Transmembrane helix</keyword>
<dbReference type="GO" id="GO:0022857">
    <property type="term" value="F:transmembrane transporter activity"/>
    <property type="evidence" value="ECO:0007669"/>
    <property type="project" value="UniProtKB-UniRule"/>
</dbReference>
<comment type="subcellular location">
    <subcellularLocation>
        <location evidence="1">Cell membrane</location>
        <topology evidence="1">Multi-pass membrane protein</topology>
    </subcellularLocation>
</comment>
<sequence>MLSIFGYNEVIWLLYVLINYSVILFAYRRWGKVGLMIFAPISIILANVQVNKLVYLFGIETTLGNIAYSSIFLISDILSENYGKKAASKVVGIGFLTMIFTTVVMNIALTLTPSANDVQQVHLEAIFTPFIRLMIASLLAYVISSNVDINLYQIIRKIFPDFSNIWIRNNLSTLLSQILDNLIFNFVAFYGVFSISLILTITFSTYFLKIITSALDTPFVYIATYWKNKGVIEEI</sequence>
<comment type="similarity">
    <text evidence="1">Belongs to the vitamin uptake transporter (VUT/ECF) (TC 2.A.88) family. Q precursor transporter subfamily.</text>
</comment>
<keyword evidence="1" id="KW-0813">Transport</keyword>
<feature type="transmembrane region" description="Helical" evidence="1">
    <location>
        <begin position="129"/>
        <end position="147"/>
    </location>
</feature>
<dbReference type="GO" id="GO:0005886">
    <property type="term" value="C:plasma membrane"/>
    <property type="evidence" value="ECO:0007669"/>
    <property type="project" value="UniProtKB-SubCell"/>
</dbReference>
<comment type="caution">
    <text evidence="2">The sequence shown here is derived from an EMBL/GenBank/DDBJ whole genome shotgun (WGS) entry which is preliminary data.</text>
</comment>
<reference evidence="2 3" key="1">
    <citation type="submission" date="2020-05" db="EMBL/GenBank/DDBJ databases">
        <title>Streptobacillus felis strain LHL191014123.</title>
        <authorList>
            <person name="Fawzy A."/>
            <person name="Rau J."/>
            <person name="Risse K."/>
            <person name="Schauerte N."/>
            <person name="Geiger C."/>
            <person name="Blom J."/>
            <person name="Imirzalioglu C."/>
            <person name="Falgenhauer J."/>
            <person name="Bach A."/>
            <person name="Herden C."/>
            <person name="Eisenberg T."/>
        </authorList>
    </citation>
    <scope>NUCLEOTIDE SEQUENCE [LARGE SCALE GENOMIC DNA]</scope>
    <source>
        <strain evidence="2 3">LHL191014123</strain>
    </source>
</reference>
<organism evidence="2 3">
    <name type="scientific">Streptobacillus felis</name>
    <dbReference type="NCBI Taxonomy" id="1384509"/>
    <lineage>
        <taxon>Bacteria</taxon>
        <taxon>Fusobacteriati</taxon>
        <taxon>Fusobacteriota</taxon>
        <taxon>Fusobacteriia</taxon>
        <taxon>Fusobacteriales</taxon>
        <taxon>Leptotrichiaceae</taxon>
        <taxon>Streptobacillus</taxon>
    </lineage>
</organism>
<feature type="transmembrane region" description="Helical" evidence="1">
    <location>
        <begin position="6"/>
        <end position="26"/>
    </location>
</feature>
<evidence type="ECO:0000313" key="2">
    <source>
        <dbReference type="EMBL" id="NYV27238.1"/>
    </source>
</evidence>
<dbReference type="EMBL" id="JABMKT010000001">
    <property type="protein sequence ID" value="NYV27238.1"/>
    <property type="molecule type" value="Genomic_DNA"/>
</dbReference>
<evidence type="ECO:0000313" key="3">
    <source>
        <dbReference type="Proteomes" id="UP000526184"/>
    </source>
</evidence>
<feature type="transmembrane region" description="Helical" evidence="1">
    <location>
        <begin position="182"/>
        <end position="208"/>
    </location>
</feature>